<gene>
    <name evidence="1" type="ORF">O181_021092</name>
</gene>
<dbReference type="InterPro" id="IPR036397">
    <property type="entry name" value="RNaseH_sf"/>
</dbReference>
<dbReference type="InterPro" id="IPR012337">
    <property type="entry name" value="RNaseH-like_sf"/>
</dbReference>
<name>A0A9Q3GVX8_9BASI</name>
<organism evidence="1 2">
    <name type="scientific">Austropuccinia psidii MF-1</name>
    <dbReference type="NCBI Taxonomy" id="1389203"/>
    <lineage>
        <taxon>Eukaryota</taxon>
        <taxon>Fungi</taxon>
        <taxon>Dikarya</taxon>
        <taxon>Basidiomycota</taxon>
        <taxon>Pucciniomycotina</taxon>
        <taxon>Pucciniomycetes</taxon>
        <taxon>Pucciniales</taxon>
        <taxon>Sphaerophragmiaceae</taxon>
        <taxon>Austropuccinia</taxon>
    </lineage>
</organism>
<protein>
    <recommendedName>
        <fullName evidence="3">Integrase catalytic domain-containing protein</fullName>
    </recommendedName>
</protein>
<dbReference type="Proteomes" id="UP000765509">
    <property type="component" value="Unassembled WGS sequence"/>
</dbReference>
<accession>A0A9Q3GVX8</accession>
<evidence type="ECO:0000313" key="2">
    <source>
        <dbReference type="Proteomes" id="UP000765509"/>
    </source>
</evidence>
<dbReference type="GO" id="GO:0003676">
    <property type="term" value="F:nucleic acid binding"/>
    <property type="evidence" value="ECO:0007669"/>
    <property type="project" value="InterPro"/>
</dbReference>
<dbReference type="InterPro" id="IPR050951">
    <property type="entry name" value="Retrovirus_Pol_polyprotein"/>
</dbReference>
<evidence type="ECO:0008006" key="3">
    <source>
        <dbReference type="Google" id="ProtNLM"/>
    </source>
</evidence>
<proteinExistence type="predicted"/>
<sequence length="174" mass="20311">MEKRILSGGKENFNSFLVIGDRYSKSVRCLPWHKEDTAIDKSLIFWNHIITTCGIPKTKFTSEFWNNLYDILGTKLAFSTAYHPQADGLDERNIQTMKDIIRRFCAHGMEYKDPEGYTHDWVTLLQELSGLQYQPKLHHRKITLTFGKNMESLTACWSIEGKYSYHPPHCQRPP</sequence>
<keyword evidence="2" id="KW-1185">Reference proteome</keyword>
<dbReference type="Gene3D" id="3.30.420.10">
    <property type="entry name" value="Ribonuclease H-like superfamily/Ribonuclease H"/>
    <property type="match status" value="1"/>
</dbReference>
<dbReference type="PANTHER" id="PTHR37984:SF5">
    <property type="entry name" value="PROTEIN NYNRIN-LIKE"/>
    <property type="match status" value="1"/>
</dbReference>
<dbReference type="EMBL" id="AVOT02006364">
    <property type="protein sequence ID" value="MBW0481377.1"/>
    <property type="molecule type" value="Genomic_DNA"/>
</dbReference>
<dbReference type="PANTHER" id="PTHR37984">
    <property type="entry name" value="PROTEIN CBG26694"/>
    <property type="match status" value="1"/>
</dbReference>
<evidence type="ECO:0000313" key="1">
    <source>
        <dbReference type="EMBL" id="MBW0481377.1"/>
    </source>
</evidence>
<reference evidence="1" key="1">
    <citation type="submission" date="2021-03" db="EMBL/GenBank/DDBJ databases">
        <title>Draft genome sequence of rust myrtle Austropuccinia psidii MF-1, a brazilian biotype.</title>
        <authorList>
            <person name="Quecine M.C."/>
            <person name="Pachon D.M.R."/>
            <person name="Bonatelli M.L."/>
            <person name="Correr F.H."/>
            <person name="Franceschini L.M."/>
            <person name="Leite T.F."/>
            <person name="Margarido G.R.A."/>
            <person name="Almeida C.A."/>
            <person name="Ferrarezi J.A."/>
            <person name="Labate C.A."/>
        </authorList>
    </citation>
    <scope>NUCLEOTIDE SEQUENCE</scope>
    <source>
        <strain evidence="1">MF-1</strain>
    </source>
</reference>
<dbReference type="AlphaFoldDB" id="A0A9Q3GVX8"/>
<dbReference type="SUPFAM" id="SSF53098">
    <property type="entry name" value="Ribonuclease H-like"/>
    <property type="match status" value="1"/>
</dbReference>
<comment type="caution">
    <text evidence="1">The sequence shown here is derived from an EMBL/GenBank/DDBJ whole genome shotgun (WGS) entry which is preliminary data.</text>
</comment>